<keyword evidence="2" id="KW-0090">Biological rhythms</keyword>
<keyword evidence="1" id="KW-0732">Signal</keyword>
<dbReference type="GO" id="GO:0007623">
    <property type="term" value="P:circadian rhythm"/>
    <property type="evidence" value="ECO:0007669"/>
    <property type="project" value="UniProtKB-ARBA"/>
</dbReference>
<proteinExistence type="inferred from homology"/>
<organism evidence="4 5">
    <name type="scientific">Temnothorax curvispinosus</name>
    <dbReference type="NCBI Taxonomy" id="300111"/>
    <lineage>
        <taxon>Eukaryota</taxon>
        <taxon>Metazoa</taxon>
        <taxon>Ecdysozoa</taxon>
        <taxon>Arthropoda</taxon>
        <taxon>Hexapoda</taxon>
        <taxon>Insecta</taxon>
        <taxon>Pterygota</taxon>
        <taxon>Neoptera</taxon>
        <taxon>Endopterygota</taxon>
        <taxon>Hymenoptera</taxon>
        <taxon>Apocrita</taxon>
        <taxon>Aculeata</taxon>
        <taxon>Formicoidea</taxon>
        <taxon>Formicidae</taxon>
        <taxon>Myrmicinae</taxon>
        <taxon>Temnothorax</taxon>
    </lineage>
</organism>
<reference evidence="5" key="1">
    <citation type="submission" date="2025-08" db="UniProtKB">
        <authorList>
            <consortium name="RefSeq"/>
        </authorList>
    </citation>
    <scope>IDENTIFICATION</scope>
    <source>
        <tissue evidence="5">Whole body</tissue>
    </source>
</reference>
<name>A0A6J1Q8R9_9HYME</name>
<evidence type="ECO:0000256" key="3">
    <source>
        <dbReference type="ARBA" id="ARBA00060902"/>
    </source>
</evidence>
<dbReference type="GeneID" id="112458380"/>
<protein>
    <submittedName>
        <fullName evidence="5">Protein takeout-like</fullName>
    </submittedName>
</protein>
<dbReference type="InterPro" id="IPR038606">
    <property type="entry name" value="To_sf"/>
</dbReference>
<keyword evidence="4" id="KW-1185">Reference proteome</keyword>
<evidence type="ECO:0000313" key="4">
    <source>
        <dbReference type="Proteomes" id="UP000504618"/>
    </source>
</evidence>
<dbReference type="PANTHER" id="PTHR11008">
    <property type="entry name" value="PROTEIN TAKEOUT-LIKE PROTEIN"/>
    <property type="match status" value="1"/>
</dbReference>
<evidence type="ECO:0000256" key="1">
    <source>
        <dbReference type="ARBA" id="ARBA00022729"/>
    </source>
</evidence>
<sequence>MEFIVTTMNTSANICAFLFLTIGFVAGKTCDIPSFLKICHRNDPKLNECVKQSIDLLRPYLKAGIPALKIPSCEPLRVPRIEISQSAGPVSIRSTYTDIEVQGGTSFILKSVKVDVDDNRVRLKLYLPRLKMNASYNIEGNILMLPINGNGLMRGNLSDIDVISTVQGERYQSRETGETHYRVTDLYVDFNVGQANIHMDNLFNGDSTLSNAMNLFLNNNWDIVEAEIKPALENAVSDIFKTFSNKIYSKFPLDTLLPP</sequence>
<dbReference type="PANTHER" id="PTHR11008:SF39">
    <property type="entry name" value="CIRCADIAN CLOCK-CONTROLLED PROTEIN-LIKE PROTEIN"/>
    <property type="match status" value="1"/>
</dbReference>
<gene>
    <name evidence="5" type="primary">LOC112458380</name>
</gene>
<dbReference type="Pfam" id="PF06585">
    <property type="entry name" value="JHBP"/>
    <property type="match status" value="1"/>
</dbReference>
<dbReference type="InterPro" id="IPR010562">
    <property type="entry name" value="Haemolymph_juvenile_hormone-bd"/>
</dbReference>
<dbReference type="RefSeq" id="XP_024877751.1">
    <property type="nucleotide sequence ID" value="XM_025021983.1"/>
</dbReference>
<dbReference type="FunFam" id="3.15.10.30:FF:000001">
    <property type="entry name" value="Takeout-like protein 1"/>
    <property type="match status" value="1"/>
</dbReference>
<dbReference type="Gene3D" id="3.15.10.30">
    <property type="entry name" value="Haemolymph juvenile hormone binding protein"/>
    <property type="match status" value="1"/>
</dbReference>
<dbReference type="AlphaFoldDB" id="A0A6J1Q8R9"/>
<evidence type="ECO:0000256" key="2">
    <source>
        <dbReference type="ARBA" id="ARBA00023108"/>
    </source>
</evidence>
<evidence type="ECO:0000313" key="5">
    <source>
        <dbReference type="RefSeq" id="XP_024877751.1"/>
    </source>
</evidence>
<dbReference type="Proteomes" id="UP000504618">
    <property type="component" value="Unplaced"/>
</dbReference>
<dbReference type="GO" id="GO:0005615">
    <property type="term" value="C:extracellular space"/>
    <property type="evidence" value="ECO:0007669"/>
    <property type="project" value="TreeGrafter"/>
</dbReference>
<dbReference type="SMART" id="SM00700">
    <property type="entry name" value="JHBP"/>
    <property type="match status" value="1"/>
</dbReference>
<accession>A0A6J1Q8R9</accession>
<comment type="similarity">
    <text evidence="3">Belongs to the TO family.</text>
</comment>
<dbReference type="OrthoDB" id="8174700at2759"/>